<accession>A0A1Y0E7S1</accession>
<dbReference type="OrthoDB" id="979989at2"/>
<dbReference type="Pfam" id="PF11071">
    <property type="entry name" value="Nuc_deoxyri_tr3"/>
    <property type="match status" value="1"/>
</dbReference>
<organism evidence="1 2">
    <name type="scientific">Yoonia vestfoldensis</name>
    <dbReference type="NCBI Taxonomy" id="245188"/>
    <lineage>
        <taxon>Bacteria</taxon>
        <taxon>Pseudomonadati</taxon>
        <taxon>Pseudomonadota</taxon>
        <taxon>Alphaproteobacteria</taxon>
        <taxon>Rhodobacterales</taxon>
        <taxon>Paracoccaceae</taxon>
        <taxon>Yoonia</taxon>
    </lineage>
</organism>
<evidence type="ECO:0000313" key="2">
    <source>
        <dbReference type="Proteomes" id="UP000195273"/>
    </source>
</evidence>
<dbReference type="GO" id="GO:0016740">
    <property type="term" value="F:transferase activity"/>
    <property type="evidence" value="ECO:0007669"/>
    <property type="project" value="UniProtKB-KW"/>
</dbReference>
<dbReference type="NCBIfam" id="TIGR03646">
    <property type="entry name" value="YtoQ_fam"/>
    <property type="match status" value="1"/>
</dbReference>
<dbReference type="EMBL" id="CP021431">
    <property type="protein sequence ID" value="ART99653.1"/>
    <property type="molecule type" value="Genomic_DNA"/>
</dbReference>
<proteinExistence type="predicted"/>
<sequence length="152" mass="16379">MTLHIYLSGEIHTDWRDHIVTGAAGLDVAFSGPVTDHAASDDCGVAIMGPETQKVWHDHKGAKLNAIRTRHGIETADIVVVRFGDQYKQWNAAFDAGYAAAMGKSLIVMHGPDHQHALKEVDAAALAVVETPQQVVDLLIYVLHGSLPPARA</sequence>
<gene>
    <name evidence="1" type="ORF">LOKVESSMR4R_00313</name>
</gene>
<dbReference type="Proteomes" id="UP000195273">
    <property type="component" value="Chromosome"/>
</dbReference>
<keyword evidence="1" id="KW-0808">Transferase</keyword>
<dbReference type="InterPro" id="IPR019884">
    <property type="entry name" value="YtoQ_family_protein"/>
</dbReference>
<dbReference type="RefSeq" id="WP_087205999.1">
    <property type="nucleotide sequence ID" value="NZ_CP021431.1"/>
</dbReference>
<evidence type="ECO:0000313" key="1">
    <source>
        <dbReference type="EMBL" id="ART99653.1"/>
    </source>
</evidence>
<protein>
    <submittedName>
        <fullName evidence="1">Nucleoside 2-deoxyribosyltransferase YtoQ</fullName>
    </submittedName>
</protein>
<dbReference type="AlphaFoldDB" id="A0A1Y0E7S1"/>
<reference evidence="1 2" key="1">
    <citation type="submission" date="2017-05" db="EMBL/GenBank/DDBJ databases">
        <title>Genome Sequence of Loktanella vestfoldensis Strain SMR4r Isolated from a Culture of the Diatom Skeletonema marinoi.</title>
        <authorList>
            <person name="Topel M."/>
            <person name="Pinder M.I.M."/>
            <person name="Johansson O.N."/>
            <person name="Kourtchenko O."/>
            <person name="Godhe A."/>
            <person name="Clarke A.K."/>
        </authorList>
    </citation>
    <scope>NUCLEOTIDE SEQUENCE [LARGE SCALE GENOMIC DNA]</scope>
    <source>
        <strain evidence="1 2">SMR4r</strain>
    </source>
</reference>
<dbReference type="STRING" id="1122181.GCA_000382265_02731"/>
<name>A0A1Y0E7S1_9RHOB</name>
<dbReference type="KEGG" id="lvs:LOKVESSMR4R_00313"/>
<keyword evidence="2" id="KW-1185">Reference proteome</keyword>